<dbReference type="InParanoid" id="A3LSF4"/>
<keyword evidence="5" id="KW-0503">Monooxygenase</keyword>
<dbReference type="PANTHER" id="PTHR47178">
    <property type="entry name" value="MONOOXYGENASE, FAD-BINDING"/>
    <property type="match status" value="1"/>
</dbReference>
<gene>
    <name evidence="6" type="primary">SAL1</name>
    <name evidence="6" type="ORF">PICST_43564</name>
</gene>
<evidence type="ECO:0000256" key="3">
    <source>
        <dbReference type="ARBA" id="ARBA00022827"/>
    </source>
</evidence>
<dbReference type="eggNOG" id="ENOG502RQ3S">
    <property type="taxonomic scope" value="Eukaryota"/>
</dbReference>
<dbReference type="HOGENOM" id="CLU_009665_3_2_1"/>
<sequence>MTAWDQGKILISGAGVVGLLLAQSLKKLNIPYEIFDRDESISARGQGWGITIHWALNDMLSMLPEDLIKSVYDAQVYENFHENDNGNFIYINGSNGIPVVNIPPAPRLRVRREELRVILSTGIDVNWGCQTINIETDDDATDINKRVTVTCKNGKVFQGGILMGIEGSKSVTRSITNPTNHELQYLPIRFIGGTIELSEDEYRKMATTFSPLLFQGTIPQTESFFWYSLLATPKYTKNGTYKSQIMMSWKNNPDEPFDTPEEKYASIKIHSKGLDPRLQYMIDYLDKSTGSFMELQLADWPICDWNDFNNKILLMGDACHAMTMYRGEACNHGIADVKLFTNLCESLLNGKIDWNAVVGKYKTSIKDRCSEAVLLSRQACIDAHDW</sequence>
<evidence type="ECO:0000256" key="5">
    <source>
        <dbReference type="ARBA" id="ARBA00023033"/>
    </source>
</evidence>
<dbReference type="KEGG" id="pic:PICST_43564"/>
<evidence type="ECO:0000256" key="4">
    <source>
        <dbReference type="ARBA" id="ARBA00023002"/>
    </source>
</evidence>
<feature type="non-terminal residue" evidence="6">
    <location>
        <position position="386"/>
    </location>
</feature>
<dbReference type="GeneID" id="4838216"/>
<comment type="cofactor">
    <cofactor evidence="1">
        <name>FAD</name>
        <dbReference type="ChEBI" id="CHEBI:57692"/>
    </cofactor>
</comment>
<dbReference type="PRINTS" id="PR00420">
    <property type="entry name" value="RNGMNOXGNASE"/>
</dbReference>
<dbReference type="STRING" id="322104.A3LSF4"/>
<dbReference type="GO" id="GO:0004497">
    <property type="term" value="F:monooxygenase activity"/>
    <property type="evidence" value="ECO:0007669"/>
    <property type="project" value="UniProtKB-KW"/>
</dbReference>
<dbReference type="Proteomes" id="UP000002258">
    <property type="component" value="Chromosome 3"/>
</dbReference>
<evidence type="ECO:0000313" key="7">
    <source>
        <dbReference type="Proteomes" id="UP000002258"/>
    </source>
</evidence>
<name>A3LSF4_PICST</name>
<keyword evidence="4" id="KW-0560">Oxidoreductase</keyword>
<proteinExistence type="predicted"/>
<reference evidence="6 7" key="1">
    <citation type="journal article" date="2007" name="Nat. Biotechnol.">
        <title>Genome sequence of the lignocellulose-bioconverting and xylose-fermenting yeast Pichia stipitis.</title>
        <authorList>
            <person name="Jeffries T.W."/>
            <person name="Grigoriev I.V."/>
            <person name="Grimwood J."/>
            <person name="Laplaza J.M."/>
            <person name="Aerts A."/>
            <person name="Salamov A."/>
            <person name="Schmutz J."/>
            <person name="Lindquist E."/>
            <person name="Dehal P."/>
            <person name="Shapiro H."/>
            <person name="Jin Y.S."/>
            <person name="Passoth V."/>
            <person name="Richardson P.M."/>
        </authorList>
    </citation>
    <scope>NUCLEOTIDE SEQUENCE [LARGE SCALE GENOMIC DNA]</scope>
    <source>
        <strain evidence="7">ATCC 58785 / CBS 6054 / NBRC 10063 / NRRL Y-11545</strain>
    </source>
</reference>
<keyword evidence="7" id="KW-1185">Reference proteome</keyword>
<dbReference type="Gene3D" id="3.50.50.60">
    <property type="entry name" value="FAD/NAD(P)-binding domain"/>
    <property type="match status" value="1"/>
</dbReference>
<keyword evidence="3" id="KW-0274">FAD</keyword>
<dbReference type="EMBL" id="CP000497">
    <property type="protein sequence ID" value="ABN65557.2"/>
    <property type="molecule type" value="Genomic_DNA"/>
</dbReference>
<dbReference type="RefSeq" id="XP_001383586.2">
    <property type="nucleotide sequence ID" value="XM_001383549.1"/>
</dbReference>
<dbReference type="PANTHER" id="PTHR47178:SF1">
    <property type="entry name" value="FAD-BINDING DOMAIN-CONTAINING PROTEIN-RELATED"/>
    <property type="match status" value="1"/>
</dbReference>
<protein>
    <submittedName>
        <fullName evidence="6">Aromatic-ring hydroxylase</fullName>
    </submittedName>
</protein>
<dbReference type="AlphaFoldDB" id="A3LSF4"/>
<organism evidence="6 7">
    <name type="scientific">Scheffersomyces stipitis (strain ATCC 58785 / CBS 6054 / NBRC 10063 / NRRL Y-11545)</name>
    <name type="common">Yeast</name>
    <name type="synonym">Pichia stipitis</name>
    <dbReference type="NCBI Taxonomy" id="322104"/>
    <lineage>
        <taxon>Eukaryota</taxon>
        <taxon>Fungi</taxon>
        <taxon>Dikarya</taxon>
        <taxon>Ascomycota</taxon>
        <taxon>Saccharomycotina</taxon>
        <taxon>Pichiomycetes</taxon>
        <taxon>Debaryomycetaceae</taxon>
        <taxon>Scheffersomyces</taxon>
    </lineage>
</organism>
<evidence type="ECO:0000256" key="1">
    <source>
        <dbReference type="ARBA" id="ARBA00001974"/>
    </source>
</evidence>
<evidence type="ECO:0000256" key="2">
    <source>
        <dbReference type="ARBA" id="ARBA00022630"/>
    </source>
</evidence>
<dbReference type="InterPro" id="IPR036188">
    <property type="entry name" value="FAD/NAD-bd_sf"/>
</dbReference>
<dbReference type="SUPFAM" id="SSF51905">
    <property type="entry name" value="FAD/NAD(P)-binding domain"/>
    <property type="match status" value="1"/>
</dbReference>
<dbReference type="OrthoDB" id="47494at2759"/>
<dbReference type="OMA" id="NAGWAIT"/>
<accession>A3LSF4</accession>
<keyword evidence="2" id="KW-0285">Flavoprotein</keyword>
<evidence type="ECO:0000313" key="6">
    <source>
        <dbReference type="EMBL" id="ABN65557.2"/>
    </source>
</evidence>